<sequence>MKLVLVLMVKNESAIIRRCLEAVESLVDAFCVCDTGSTDNTCEIVRDFLKTHDGHLAEVPWQNFGFNRTETFKAAQTYLRTTGWDLKDTYGLLLDADMVFVPGSLKQQTLTEVGYTVVQCNGSLEYPNTRLVRMDFDWKCTGVTHEYWDGPSTAMAKSVCFIDDRNDGGCKSDKFTRDIRLLTEGLEKEPGNVRYMFYLAQSYHSIGNWQGAITNYQRRIDAGGWEEEVWYSHYMIGESYKELKQYPEFEMWMLKAHERRPSRAEPIYKLARYFRESGQHYKAYHYIQLGKQIPLSTDSLFVEVDVYKHLFEYEATIVMYYLDKIRQGCETSMQYMLKDAPNVQNVYNNFPFYIESLKLPVYPTTLSWDIWGEDFHPTSVALYRSKGEIHQNVRFVNYMIQPQTGAYLMKKDGNISADHHVRTENVWYDGINFQKMHESSTGLTPRPNAHIHGLEDVRVYHNAQDELCFTATSWGYTDRIRIMQGRYHPTSGTYSECKMIDSPLNAECEKNWLAVDGTDDIIYSYRPLRVGRILDKNLDFHTEHATPWFFQHLRGSAVAFRPVQFPGEVWCMLHFVEYSTPRKYFHTVLRMDSKYKPKMIALPFSFQAKTIEYCLGCVPDNGCENLVCSFSTMDNMPRMMKIPVSTFQWLNV</sequence>
<accession>A0A6C0J533</accession>
<dbReference type="PANTHER" id="PTHR43630:SF2">
    <property type="entry name" value="GLYCOSYLTRANSFERASE"/>
    <property type="match status" value="1"/>
</dbReference>
<dbReference type="Gene3D" id="3.90.550.10">
    <property type="entry name" value="Spore Coat Polysaccharide Biosynthesis Protein SpsA, Chain A"/>
    <property type="match status" value="1"/>
</dbReference>
<dbReference type="SUPFAM" id="SSF53448">
    <property type="entry name" value="Nucleotide-diphospho-sugar transferases"/>
    <property type="match status" value="1"/>
</dbReference>
<dbReference type="Pfam" id="PF00535">
    <property type="entry name" value="Glycos_transf_2"/>
    <property type="match status" value="1"/>
</dbReference>
<proteinExistence type="predicted"/>
<reference evidence="2" key="1">
    <citation type="journal article" date="2020" name="Nature">
        <title>Giant virus diversity and host interactions through global metagenomics.</title>
        <authorList>
            <person name="Schulz F."/>
            <person name="Roux S."/>
            <person name="Paez-Espino D."/>
            <person name="Jungbluth S."/>
            <person name="Walsh D.A."/>
            <person name="Denef V.J."/>
            <person name="McMahon K.D."/>
            <person name="Konstantinidis K.T."/>
            <person name="Eloe-Fadrosh E.A."/>
            <person name="Kyrpides N.C."/>
            <person name="Woyke T."/>
        </authorList>
    </citation>
    <scope>NUCLEOTIDE SEQUENCE</scope>
    <source>
        <strain evidence="2">GVMAG-M-3300025778-1</strain>
    </source>
</reference>
<dbReference type="PANTHER" id="PTHR43630">
    <property type="entry name" value="POLY-BETA-1,6-N-ACETYL-D-GLUCOSAMINE SYNTHASE"/>
    <property type="match status" value="1"/>
</dbReference>
<dbReference type="InterPro" id="IPR001173">
    <property type="entry name" value="Glyco_trans_2-like"/>
</dbReference>
<dbReference type="InterPro" id="IPR029044">
    <property type="entry name" value="Nucleotide-diphossugar_trans"/>
</dbReference>
<feature type="domain" description="Glycosyltransferase 2-like" evidence="1">
    <location>
        <begin position="6"/>
        <end position="107"/>
    </location>
</feature>
<protein>
    <recommendedName>
        <fullName evidence="1">Glycosyltransferase 2-like domain-containing protein</fullName>
    </recommendedName>
</protein>
<dbReference type="SUPFAM" id="SSF48452">
    <property type="entry name" value="TPR-like"/>
    <property type="match status" value="1"/>
</dbReference>
<evidence type="ECO:0000259" key="1">
    <source>
        <dbReference type="Pfam" id="PF00535"/>
    </source>
</evidence>
<dbReference type="AlphaFoldDB" id="A0A6C0J533"/>
<organism evidence="2">
    <name type="scientific">viral metagenome</name>
    <dbReference type="NCBI Taxonomy" id="1070528"/>
    <lineage>
        <taxon>unclassified sequences</taxon>
        <taxon>metagenomes</taxon>
        <taxon>organismal metagenomes</taxon>
    </lineage>
</organism>
<dbReference type="InterPro" id="IPR011990">
    <property type="entry name" value="TPR-like_helical_dom_sf"/>
</dbReference>
<dbReference type="Gene3D" id="1.25.40.10">
    <property type="entry name" value="Tetratricopeptide repeat domain"/>
    <property type="match status" value="1"/>
</dbReference>
<name>A0A6C0J533_9ZZZZ</name>
<dbReference type="EMBL" id="MN740319">
    <property type="protein sequence ID" value="QHT99959.1"/>
    <property type="molecule type" value="Genomic_DNA"/>
</dbReference>
<evidence type="ECO:0000313" key="2">
    <source>
        <dbReference type="EMBL" id="QHT99959.1"/>
    </source>
</evidence>